<dbReference type="AlphaFoldDB" id="A0A6P1ZCD4"/>
<comment type="caution">
    <text evidence="2">Lacks conserved residue(s) required for the propagation of feature annotation.</text>
</comment>
<dbReference type="GO" id="GO:0016301">
    <property type="term" value="F:kinase activity"/>
    <property type="evidence" value="ECO:0007669"/>
    <property type="project" value="UniProtKB-KW"/>
</dbReference>
<dbReference type="GO" id="GO:0000160">
    <property type="term" value="P:phosphorelay signal transduction system"/>
    <property type="evidence" value="ECO:0007669"/>
    <property type="project" value="InterPro"/>
</dbReference>
<dbReference type="Gene3D" id="3.30.565.10">
    <property type="entry name" value="Histidine kinase-like ATPase, C-terminal domain"/>
    <property type="match status" value="1"/>
</dbReference>
<dbReference type="EMBL" id="QMIF01000368">
    <property type="protein sequence ID" value="TVM23448.1"/>
    <property type="molecule type" value="Genomic_DNA"/>
</dbReference>
<protein>
    <submittedName>
        <fullName evidence="4">Hybrid sensor histidine kinase/response regulator</fullName>
    </submittedName>
</protein>
<dbReference type="Gene3D" id="3.40.50.2300">
    <property type="match status" value="1"/>
</dbReference>
<comment type="caution">
    <text evidence="4">The sequence shown here is derived from an EMBL/GenBank/DDBJ whole genome shotgun (WGS) entry which is preliminary data.</text>
</comment>
<dbReference type="SUPFAM" id="SSF55874">
    <property type="entry name" value="ATPase domain of HSP90 chaperone/DNA topoisomerase II/histidine kinase"/>
    <property type="match status" value="1"/>
</dbReference>
<keyword evidence="4" id="KW-0808">Transferase</keyword>
<feature type="domain" description="Response regulatory" evidence="3">
    <location>
        <begin position="63"/>
        <end position="87"/>
    </location>
</feature>
<evidence type="ECO:0000313" key="4">
    <source>
        <dbReference type="EMBL" id="TVM23448.1"/>
    </source>
</evidence>
<reference evidence="4 5" key="1">
    <citation type="submission" date="2018-06" db="EMBL/GenBank/DDBJ databases">
        <title>Complete genome of Desulfovibrio marinus P48SEP.</title>
        <authorList>
            <person name="Crispim J.S."/>
            <person name="Vidigal P.M.P."/>
            <person name="Silva L.C.F."/>
            <person name="Araujo L.C."/>
            <person name="Laguardia C.N."/>
            <person name="Dias R.S."/>
            <person name="Sousa M.P."/>
            <person name="Paula S.O."/>
            <person name="Silva C."/>
        </authorList>
    </citation>
    <scope>NUCLEOTIDE SEQUENCE [LARGE SCALE GENOMIC DNA]</scope>
    <source>
        <strain evidence="4 5">P48SEP</strain>
    </source>
</reference>
<gene>
    <name evidence="4" type="ORF">DQK91_23605</name>
</gene>
<sequence length="87" mass="9379">MGLGLAIFNRLVGMMDGCLAMDSEPGRGTDAPVTLYLRSSARAEDAQPTPAASADPLPCSPLRVLVVEDETVNRFYSVRMLEKLGHE</sequence>
<dbReference type="PANTHER" id="PTHR45339">
    <property type="entry name" value="HYBRID SIGNAL TRANSDUCTION HISTIDINE KINASE J"/>
    <property type="match status" value="1"/>
</dbReference>
<evidence type="ECO:0000256" key="1">
    <source>
        <dbReference type="ARBA" id="ARBA00022553"/>
    </source>
</evidence>
<evidence type="ECO:0000256" key="2">
    <source>
        <dbReference type="PROSITE-ProRule" id="PRU00169"/>
    </source>
</evidence>
<keyword evidence="4" id="KW-0418">Kinase</keyword>
<keyword evidence="1" id="KW-0597">Phosphoprotein</keyword>
<feature type="non-terminal residue" evidence="4">
    <location>
        <position position="87"/>
    </location>
</feature>
<organism evidence="4 5">
    <name type="scientific">Oceanidesulfovibrio marinus</name>
    <dbReference type="NCBI Taxonomy" id="370038"/>
    <lineage>
        <taxon>Bacteria</taxon>
        <taxon>Pseudomonadati</taxon>
        <taxon>Thermodesulfobacteriota</taxon>
        <taxon>Desulfovibrionia</taxon>
        <taxon>Desulfovibrionales</taxon>
        <taxon>Desulfovibrionaceae</taxon>
        <taxon>Oceanidesulfovibrio</taxon>
    </lineage>
</organism>
<evidence type="ECO:0000259" key="3">
    <source>
        <dbReference type="PROSITE" id="PS50110"/>
    </source>
</evidence>
<accession>A0A6P1ZCD4</accession>
<name>A0A6P1ZCD4_9BACT</name>
<dbReference type="Proteomes" id="UP000434052">
    <property type="component" value="Unassembled WGS sequence"/>
</dbReference>
<dbReference type="PANTHER" id="PTHR45339:SF5">
    <property type="entry name" value="HISTIDINE KINASE"/>
    <property type="match status" value="1"/>
</dbReference>
<dbReference type="InterPro" id="IPR001789">
    <property type="entry name" value="Sig_transdc_resp-reg_receiver"/>
</dbReference>
<proteinExistence type="predicted"/>
<evidence type="ECO:0000313" key="5">
    <source>
        <dbReference type="Proteomes" id="UP000434052"/>
    </source>
</evidence>
<dbReference type="InterPro" id="IPR036890">
    <property type="entry name" value="HATPase_C_sf"/>
</dbReference>
<dbReference type="PROSITE" id="PS50110">
    <property type="entry name" value="RESPONSE_REGULATORY"/>
    <property type="match status" value="1"/>
</dbReference>